<dbReference type="PROSITE" id="PS51379">
    <property type="entry name" value="4FE4S_FER_2"/>
    <property type="match status" value="3"/>
</dbReference>
<dbReference type="RefSeq" id="WP_218319635.1">
    <property type="nucleotide sequence ID" value="NZ_JAEEGC010000026.1"/>
</dbReference>
<dbReference type="InterPro" id="IPR050954">
    <property type="entry name" value="ET_IronSulfur_Cluster-Binding"/>
</dbReference>
<dbReference type="GO" id="GO:0051539">
    <property type="term" value="F:4 iron, 4 sulfur cluster binding"/>
    <property type="evidence" value="ECO:0007669"/>
    <property type="project" value="UniProtKB-KW"/>
</dbReference>
<dbReference type="PROSITE" id="PS00198">
    <property type="entry name" value="4FE4S_FER_1"/>
    <property type="match status" value="1"/>
</dbReference>
<accession>A0A949WQC9</accession>
<reference evidence="6" key="1">
    <citation type="submission" date="2020-12" db="EMBL/GenBank/DDBJ databases">
        <title>Clostridium thailandense sp. nov., a novel acetogenic bacterium isolated from peat land soil in Thailand.</title>
        <authorList>
            <person name="Chaikitkaew S."/>
            <person name="Birkeland N.K."/>
        </authorList>
    </citation>
    <scope>NUCLEOTIDE SEQUENCE</scope>
    <source>
        <strain evidence="6">PL3</strain>
    </source>
</reference>
<gene>
    <name evidence="6" type="ORF">I6U48_06670</name>
</gene>
<evidence type="ECO:0000259" key="5">
    <source>
        <dbReference type="PROSITE" id="PS51379"/>
    </source>
</evidence>
<evidence type="ECO:0000256" key="3">
    <source>
        <dbReference type="ARBA" id="ARBA00023004"/>
    </source>
</evidence>
<dbReference type="Proteomes" id="UP000694308">
    <property type="component" value="Unassembled WGS sequence"/>
</dbReference>
<dbReference type="InterPro" id="IPR017896">
    <property type="entry name" value="4Fe4S_Fe-S-bd"/>
</dbReference>
<protein>
    <submittedName>
        <fullName evidence="6">4Fe-4S dicluster domain-containing protein</fullName>
    </submittedName>
</protein>
<organism evidence="6 7">
    <name type="scientific">Clostridium thailandense</name>
    <dbReference type="NCBI Taxonomy" id="2794346"/>
    <lineage>
        <taxon>Bacteria</taxon>
        <taxon>Bacillati</taxon>
        <taxon>Bacillota</taxon>
        <taxon>Clostridia</taxon>
        <taxon>Eubacteriales</taxon>
        <taxon>Clostridiaceae</taxon>
        <taxon>Clostridium</taxon>
    </lineage>
</organism>
<proteinExistence type="predicted"/>
<keyword evidence="1" id="KW-0004">4Fe-4S</keyword>
<feature type="domain" description="4Fe-4S ferredoxin-type" evidence="5">
    <location>
        <begin position="4"/>
        <end position="34"/>
    </location>
</feature>
<name>A0A949WQC9_9CLOT</name>
<comment type="caution">
    <text evidence="6">The sequence shown here is derived from an EMBL/GenBank/DDBJ whole genome shotgun (WGS) entry which is preliminary data.</text>
</comment>
<dbReference type="InterPro" id="IPR017900">
    <property type="entry name" value="4Fe4S_Fe_S_CS"/>
</dbReference>
<keyword evidence="4" id="KW-0411">Iron-sulfur</keyword>
<evidence type="ECO:0000256" key="1">
    <source>
        <dbReference type="ARBA" id="ARBA00022485"/>
    </source>
</evidence>
<keyword evidence="2" id="KW-0479">Metal-binding</keyword>
<keyword evidence="7" id="KW-1185">Reference proteome</keyword>
<dbReference type="Pfam" id="PF13247">
    <property type="entry name" value="Fer4_11"/>
    <property type="match status" value="1"/>
</dbReference>
<evidence type="ECO:0000256" key="4">
    <source>
        <dbReference type="ARBA" id="ARBA00023014"/>
    </source>
</evidence>
<dbReference type="PANTHER" id="PTHR43177">
    <property type="entry name" value="PROTEIN NRFC"/>
    <property type="match status" value="1"/>
</dbReference>
<dbReference type="Pfam" id="PF12800">
    <property type="entry name" value="Fer4_4"/>
    <property type="match status" value="1"/>
</dbReference>
<dbReference type="AlphaFoldDB" id="A0A949WQC9"/>
<feature type="domain" description="4Fe-4S ferredoxin-type" evidence="5">
    <location>
        <begin position="83"/>
        <end position="112"/>
    </location>
</feature>
<evidence type="ECO:0000313" key="6">
    <source>
        <dbReference type="EMBL" id="MBV7272601.1"/>
    </source>
</evidence>
<evidence type="ECO:0000256" key="2">
    <source>
        <dbReference type="ARBA" id="ARBA00022723"/>
    </source>
</evidence>
<dbReference type="PANTHER" id="PTHR43177:SF3">
    <property type="entry name" value="PROTEIN NRFC HOMOLOG"/>
    <property type="match status" value="1"/>
</dbReference>
<dbReference type="GO" id="GO:0046872">
    <property type="term" value="F:metal ion binding"/>
    <property type="evidence" value="ECO:0007669"/>
    <property type="project" value="UniProtKB-KW"/>
</dbReference>
<evidence type="ECO:0000313" key="7">
    <source>
        <dbReference type="Proteomes" id="UP000694308"/>
    </source>
</evidence>
<sequence length="204" mass="22576">MVQNIMVVDLDRCIGCKGCQVACKMENGVALGSSRNKVLTIGPTGTYPELEMYFLPVMCQQCADPACVKVCPTGACYKRSDDGVIVIDKEQCIGCKSCMRACPYEINNFNNEMRVADKCTQCVHLREIGEKPACVKNCSGRSLIFGDINDPESDVSIALKEAGSENVYTLRNSGNNPSVRYILRNAKWVDVIPQECQGQNWREK</sequence>
<dbReference type="CDD" id="cd10551">
    <property type="entry name" value="PsrB"/>
    <property type="match status" value="1"/>
</dbReference>
<dbReference type="EMBL" id="JAEEGC010000026">
    <property type="protein sequence ID" value="MBV7272601.1"/>
    <property type="molecule type" value="Genomic_DNA"/>
</dbReference>
<feature type="domain" description="4Fe-4S ferredoxin-type" evidence="5">
    <location>
        <begin position="50"/>
        <end position="81"/>
    </location>
</feature>
<keyword evidence="3" id="KW-0408">Iron</keyword>